<dbReference type="PANTHER" id="PTHR48104">
    <property type="entry name" value="METACASPASE-4"/>
    <property type="match status" value="1"/>
</dbReference>
<name>J4H3H3_9APHY</name>
<accession>J4H3H3</accession>
<dbReference type="RefSeq" id="XP_012182557.1">
    <property type="nucleotide sequence ID" value="XM_012327167.1"/>
</dbReference>
<proteinExistence type="inferred from homology"/>
<dbReference type="InParanoid" id="J4H3H3"/>
<dbReference type="GeneID" id="24098185"/>
<dbReference type="GO" id="GO:0005737">
    <property type="term" value="C:cytoplasm"/>
    <property type="evidence" value="ECO:0007669"/>
    <property type="project" value="TreeGrafter"/>
</dbReference>
<dbReference type="GO" id="GO:0006508">
    <property type="term" value="P:proteolysis"/>
    <property type="evidence" value="ECO:0007669"/>
    <property type="project" value="InterPro"/>
</dbReference>
<organism evidence="4 5">
    <name type="scientific">Fibroporia radiculosa</name>
    <dbReference type="NCBI Taxonomy" id="599839"/>
    <lineage>
        <taxon>Eukaryota</taxon>
        <taxon>Fungi</taxon>
        <taxon>Dikarya</taxon>
        <taxon>Basidiomycota</taxon>
        <taxon>Agaricomycotina</taxon>
        <taxon>Agaricomycetes</taxon>
        <taxon>Polyporales</taxon>
        <taxon>Fibroporiaceae</taxon>
        <taxon>Fibroporia</taxon>
    </lineage>
</organism>
<feature type="region of interest" description="Disordered" evidence="2">
    <location>
        <begin position="222"/>
        <end position="242"/>
    </location>
</feature>
<comment type="similarity">
    <text evidence="1">Belongs to the peptidase C14B family.</text>
</comment>
<evidence type="ECO:0000313" key="5">
    <source>
        <dbReference type="Proteomes" id="UP000006352"/>
    </source>
</evidence>
<dbReference type="Pfam" id="PF00656">
    <property type="entry name" value="Peptidase_C14"/>
    <property type="match status" value="1"/>
</dbReference>
<sequence length="340" mass="37468">MTITHHHRHRDPVRKVLSIAVQYASRPDDVPDLELRGAHKDPVTLRRLLKKHFHYRDEDFTILMDDESGQYESPTRENILRAMHEFLVAAVWLTKLMFNAVSGHGGQVPNLNGTEKDGLDEVIFPVDVTVYEDVNDFDEKTTIMDDLIHDIIVKHVPLGAHCMMVFDCCHSGSMADLPEACEGDQVNCDSPISPVYLSDPRRAFGRGSAPSVHPPKSVRIRHAEGSHGATEENPSSDPAKHHFAADPQALADVTSWAACEDDQAAFGNSKGGIFIRALAKALAHHPHASHEQILGCVTHCVGDMIKGVNERNPSALLSEQTPELESNMSMGTVLKSGFDL</sequence>
<dbReference type="Gene3D" id="3.40.50.1460">
    <property type="match status" value="1"/>
</dbReference>
<dbReference type="EMBL" id="HE797108">
    <property type="protein sequence ID" value="CCM03274.1"/>
    <property type="molecule type" value="Genomic_DNA"/>
</dbReference>
<dbReference type="InterPro" id="IPR011600">
    <property type="entry name" value="Pept_C14_caspase"/>
</dbReference>
<feature type="domain" description="Peptidase C14 caspase" evidence="3">
    <location>
        <begin position="33"/>
        <end position="328"/>
    </location>
</feature>
<dbReference type="OrthoDB" id="3223806at2759"/>
<dbReference type="InterPro" id="IPR050452">
    <property type="entry name" value="Metacaspase"/>
</dbReference>
<evidence type="ECO:0000259" key="3">
    <source>
        <dbReference type="Pfam" id="PF00656"/>
    </source>
</evidence>
<keyword evidence="5" id="KW-1185">Reference proteome</keyword>
<dbReference type="HOGENOM" id="CLU_029389_6_1_1"/>
<dbReference type="PANTHER" id="PTHR48104:SF30">
    <property type="entry name" value="METACASPASE-1"/>
    <property type="match status" value="1"/>
</dbReference>
<dbReference type="GO" id="GO:0004197">
    <property type="term" value="F:cysteine-type endopeptidase activity"/>
    <property type="evidence" value="ECO:0007669"/>
    <property type="project" value="InterPro"/>
</dbReference>
<dbReference type="Proteomes" id="UP000006352">
    <property type="component" value="Unassembled WGS sequence"/>
</dbReference>
<gene>
    <name evidence="4" type="ORF">FIBRA_05402</name>
</gene>
<evidence type="ECO:0000256" key="1">
    <source>
        <dbReference type="ARBA" id="ARBA00009005"/>
    </source>
</evidence>
<protein>
    <recommendedName>
        <fullName evidence="3">Peptidase C14 caspase domain-containing protein</fullName>
    </recommendedName>
</protein>
<reference evidence="4 5" key="1">
    <citation type="journal article" date="2012" name="Appl. Environ. Microbiol.">
        <title>Short-read sequencing for genomic analysis of the brown rot fungus Fibroporia radiculosa.</title>
        <authorList>
            <person name="Tang J.D."/>
            <person name="Perkins A.D."/>
            <person name="Sonstegard T.S."/>
            <person name="Schroeder S.G."/>
            <person name="Burgess S.C."/>
            <person name="Diehl S.V."/>
        </authorList>
    </citation>
    <scope>NUCLEOTIDE SEQUENCE [LARGE SCALE GENOMIC DNA]</scope>
    <source>
        <strain evidence="4 5">TFFH 294</strain>
    </source>
</reference>
<dbReference type="AlphaFoldDB" id="J4H3H3"/>
<evidence type="ECO:0000313" key="4">
    <source>
        <dbReference type="EMBL" id="CCM03274.1"/>
    </source>
</evidence>
<evidence type="ECO:0000256" key="2">
    <source>
        <dbReference type="SAM" id="MobiDB-lite"/>
    </source>
</evidence>